<organism evidence="2 3">
    <name type="scientific">Yokenella regensburgei</name>
    <dbReference type="NCBI Taxonomy" id="158877"/>
    <lineage>
        <taxon>Bacteria</taxon>
        <taxon>Pseudomonadati</taxon>
        <taxon>Pseudomonadota</taxon>
        <taxon>Gammaproteobacteria</taxon>
        <taxon>Enterobacterales</taxon>
        <taxon>Enterobacteriaceae</taxon>
        <taxon>Yokenella</taxon>
    </lineage>
</organism>
<dbReference type="EMBL" id="UAVL01000020">
    <property type="protein sequence ID" value="SQA65084.1"/>
    <property type="molecule type" value="Genomic_DNA"/>
</dbReference>
<accession>A0AB38G1L9</accession>
<keyword evidence="1" id="KW-0812">Transmembrane</keyword>
<gene>
    <name evidence="2" type="ORF">NCTC11967_04106</name>
</gene>
<evidence type="ECO:0000256" key="1">
    <source>
        <dbReference type="SAM" id="Phobius"/>
    </source>
</evidence>
<keyword evidence="1" id="KW-1133">Transmembrane helix</keyword>
<reference evidence="2 3" key="1">
    <citation type="submission" date="2018-06" db="EMBL/GenBank/DDBJ databases">
        <authorList>
            <consortium name="Pathogen Informatics"/>
            <person name="Doyle S."/>
        </authorList>
    </citation>
    <scope>NUCLEOTIDE SEQUENCE [LARGE SCALE GENOMIC DNA]</scope>
    <source>
        <strain evidence="2 3">NCTC11967</strain>
    </source>
</reference>
<name>A0AB38G1L9_9ENTR</name>
<sequence>MEYDAIYIMHFYLYLLVSNDVVAIILFLTTLNTTPFWLSH</sequence>
<protein>
    <submittedName>
        <fullName evidence="2">Uncharacterized protein</fullName>
    </submittedName>
</protein>
<evidence type="ECO:0000313" key="3">
    <source>
        <dbReference type="Proteomes" id="UP000251313"/>
    </source>
</evidence>
<proteinExistence type="predicted"/>
<dbReference type="AlphaFoldDB" id="A0AB38G1L9"/>
<feature type="transmembrane region" description="Helical" evidence="1">
    <location>
        <begin position="12"/>
        <end position="31"/>
    </location>
</feature>
<comment type="caution">
    <text evidence="2">The sequence shown here is derived from an EMBL/GenBank/DDBJ whole genome shotgun (WGS) entry which is preliminary data.</text>
</comment>
<dbReference type="Proteomes" id="UP000251313">
    <property type="component" value="Unassembled WGS sequence"/>
</dbReference>
<keyword evidence="1" id="KW-0472">Membrane</keyword>
<evidence type="ECO:0000313" key="2">
    <source>
        <dbReference type="EMBL" id="SQA65084.1"/>
    </source>
</evidence>